<evidence type="ECO:0000313" key="1">
    <source>
        <dbReference type="EMBL" id="GEN07757.1"/>
    </source>
</evidence>
<organism evidence="1 2">
    <name type="scientific">Myxococcus fulvus</name>
    <dbReference type="NCBI Taxonomy" id="33"/>
    <lineage>
        <taxon>Bacteria</taxon>
        <taxon>Pseudomonadati</taxon>
        <taxon>Myxococcota</taxon>
        <taxon>Myxococcia</taxon>
        <taxon>Myxococcales</taxon>
        <taxon>Cystobacterineae</taxon>
        <taxon>Myxococcaceae</taxon>
        <taxon>Myxococcus</taxon>
    </lineage>
</organism>
<proteinExistence type="predicted"/>
<gene>
    <name evidence="1" type="ORF">MFU01_27940</name>
</gene>
<evidence type="ECO:0000313" key="2">
    <source>
        <dbReference type="Proteomes" id="UP000321514"/>
    </source>
</evidence>
<sequence length="121" mass="13650">MPSEVRIMRRGVPGTSVSMRSSWRRIPCDKEKGCAHAVLATHRDLRSSSVLLRTRLHDASSRRSSRDMDRERFVMPCEVRVTRFDVPVHPCEERNASGRLLLCGPLMHRDAPSGLGPGDSR</sequence>
<dbReference type="Proteomes" id="UP000321514">
    <property type="component" value="Unassembled WGS sequence"/>
</dbReference>
<dbReference type="AlphaFoldDB" id="A0A511T1J8"/>
<name>A0A511T1J8_MYXFU</name>
<accession>A0A511T1J8</accession>
<protein>
    <submittedName>
        <fullName evidence="1">Uncharacterized protein</fullName>
    </submittedName>
</protein>
<comment type="caution">
    <text evidence="1">The sequence shown here is derived from an EMBL/GenBank/DDBJ whole genome shotgun (WGS) entry which is preliminary data.</text>
</comment>
<reference evidence="1 2" key="1">
    <citation type="submission" date="2019-07" db="EMBL/GenBank/DDBJ databases">
        <title>Whole genome shotgun sequence of Myxococcus fulvus NBRC 100333.</title>
        <authorList>
            <person name="Hosoyama A."/>
            <person name="Uohara A."/>
            <person name="Ohji S."/>
            <person name="Ichikawa N."/>
        </authorList>
    </citation>
    <scope>NUCLEOTIDE SEQUENCE [LARGE SCALE GENOMIC DNA]</scope>
    <source>
        <strain evidence="1 2">NBRC 100333</strain>
    </source>
</reference>
<dbReference type="EMBL" id="BJXR01000025">
    <property type="protein sequence ID" value="GEN07757.1"/>
    <property type="molecule type" value="Genomic_DNA"/>
</dbReference>